<name>A0A4Y6Q1A2_PERCE</name>
<dbReference type="UniPathway" id="UPA00074">
    <property type="reaction ID" value="UER00124"/>
</dbReference>
<dbReference type="Pfam" id="PF13522">
    <property type="entry name" value="GATase_6"/>
    <property type="match status" value="1"/>
</dbReference>
<evidence type="ECO:0000256" key="6">
    <source>
        <dbReference type="ARBA" id="ARBA00022962"/>
    </source>
</evidence>
<feature type="compositionally biased region" description="Basic and acidic residues" evidence="12">
    <location>
        <begin position="467"/>
        <end position="482"/>
    </location>
</feature>
<keyword evidence="7 10" id="KW-0479">Metal-binding</keyword>
<comment type="similarity">
    <text evidence="2 7 8">In the C-terminal section; belongs to the purine/pyrimidine phosphoribosyltransferase family.</text>
</comment>
<dbReference type="PIRSF" id="PIRSF000485">
    <property type="entry name" value="Amd_phspho_trans"/>
    <property type="match status" value="1"/>
</dbReference>
<keyword evidence="5 7" id="KW-0658">Purine biosynthesis</keyword>
<dbReference type="Pfam" id="PF00156">
    <property type="entry name" value="Pribosyltran"/>
    <property type="match status" value="1"/>
</dbReference>
<dbReference type="Gene3D" id="3.40.50.2020">
    <property type="match status" value="1"/>
</dbReference>
<dbReference type="GO" id="GO:0000287">
    <property type="term" value="F:magnesium ion binding"/>
    <property type="evidence" value="ECO:0007669"/>
    <property type="project" value="UniProtKB-UniRule"/>
</dbReference>
<evidence type="ECO:0000256" key="5">
    <source>
        <dbReference type="ARBA" id="ARBA00022755"/>
    </source>
</evidence>
<dbReference type="PROSITE" id="PS51278">
    <property type="entry name" value="GATASE_TYPE_2"/>
    <property type="match status" value="1"/>
</dbReference>
<comment type="cofactor">
    <cofactor evidence="7 11">
        <name>[4Fe-4S] cluster</name>
        <dbReference type="ChEBI" id="CHEBI:49883"/>
    </cofactor>
    <text evidence="7 11">Binds 1 [4Fe-4S] cluster per subunit.</text>
</comment>
<dbReference type="EC" id="2.4.2.14" evidence="7"/>
<protein>
    <recommendedName>
        <fullName evidence="7">Amidophosphoribosyltransferase</fullName>
        <shortName evidence="7">ATase</shortName>
        <ecNumber evidence="7">2.4.2.14</ecNumber>
    </recommendedName>
    <alternativeName>
        <fullName evidence="7">Glutamine phosphoribosylpyrophosphate amidotransferase</fullName>
        <shortName evidence="7">GPATase</shortName>
    </alternativeName>
</protein>
<dbReference type="Gene3D" id="3.60.20.10">
    <property type="entry name" value="Glutamine Phosphoribosylpyrophosphate, subunit 1, domain 1"/>
    <property type="match status" value="1"/>
</dbReference>
<dbReference type="InterPro" id="IPR017932">
    <property type="entry name" value="GATase_2_dom"/>
</dbReference>
<accession>A0A4Y6Q1A2</accession>
<dbReference type="GO" id="GO:0009113">
    <property type="term" value="P:purine nucleobase biosynthetic process"/>
    <property type="evidence" value="ECO:0007669"/>
    <property type="project" value="UniProtKB-UniRule"/>
</dbReference>
<comment type="catalytic activity">
    <reaction evidence="7 8">
        <text>5-phospho-beta-D-ribosylamine + L-glutamate + diphosphate = 5-phospho-alpha-D-ribose 1-diphosphate + L-glutamine + H2O</text>
        <dbReference type="Rhea" id="RHEA:14905"/>
        <dbReference type="ChEBI" id="CHEBI:15377"/>
        <dbReference type="ChEBI" id="CHEBI:29985"/>
        <dbReference type="ChEBI" id="CHEBI:33019"/>
        <dbReference type="ChEBI" id="CHEBI:58017"/>
        <dbReference type="ChEBI" id="CHEBI:58359"/>
        <dbReference type="ChEBI" id="CHEBI:58681"/>
        <dbReference type="EC" id="2.4.2.14"/>
    </reaction>
</comment>
<feature type="binding site" evidence="7 10">
    <location>
        <position position="298"/>
    </location>
    <ligand>
        <name>Mg(2+)</name>
        <dbReference type="ChEBI" id="CHEBI:18420"/>
    </ligand>
</feature>
<keyword evidence="4 7" id="KW-0808">Transferase</keyword>
<evidence type="ECO:0000256" key="3">
    <source>
        <dbReference type="ARBA" id="ARBA00022676"/>
    </source>
</evidence>
<evidence type="ECO:0000259" key="13">
    <source>
        <dbReference type="PROSITE" id="PS51278"/>
    </source>
</evidence>
<dbReference type="SUPFAM" id="SSF56235">
    <property type="entry name" value="N-terminal nucleophile aminohydrolases (Ntn hydrolases)"/>
    <property type="match status" value="1"/>
</dbReference>
<keyword evidence="7 11" id="KW-0408">Iron</keyword>
<dbReference type="InterPro" id="IPR029057">
    <property type="entry name" value="PRTase-like"/>
</dbReference>
<keyword evidence="7" id="KW-0004">4Fe-4S</keyword>
<evidence type="ECO:0000256" key="9">
    <source>
        <dbReference type="PIRSR" id="PIRSR000485-1"/>
    </source>
</evidence>
<dbReference type="CDD" id="cd06223">
    <property type="entry name" value="PRTases_typeI"/>
    <property type="match status" value="1"/>
</dbReference>
<dbReference type="GO" id="GO:0051539">
    <property type="term" value="F:4 iron, 4 sulfur cluster binding"/>
    <property type="evidence" value="ECO:0007669"/>
    <property type="project" value="UniProtKB-KW"/>
</dbReference>
<accession>A0A5B8YCN9</accession>
<organism evidence="14 15">
    <name type="scientific">Persicimonas caeni</name>
    <dbReference type="NCBI Taxonomy" id="2292766"/>
    <lineage>
        <taxon>Bacteria</taxon>
        <taxon>Deltaproteobacteria</taxon>
        <taxon>Bradymonadales</taxon>
        <taxon>Bradymonadaceae</taxon>
        <taxon>Persicimonas</taxon>
    </lineage>
</organism>
<dbReference type="InterPro" id="IPR029055">
    <property type="entry name" value="Ntn_hydrolases_N"/>
</dbReference>
<sequence>MLDEERRHLIEEECGVFGILGNEEAANHTYLGLHALQHRGQESAGIATTIAGDHNMYVQRRQGLVSEQFTEDVLSRLPGDAAIGHVRYSTSGESAIRNAQPISVSTKYGPIALAHNGNLTNAGALRAKLESQGSIFGTTTDTEVIAHLIAKSLADNMLDAIIDALNQVQGAFSLVCLTPEFMIGLRDPNGVRPLCVGHLDGARVVSSEPTSFTLMGASFERELEPGEMFVTYRDGTEKWMEPFRKQTPTPCIFELVYFSRPDSTVFGRDVYGVRKRMGNILARESGVEADVVVPVPDSGVPAALGFAQESGVPYEVGLVRSHYVGRTFIEPSSQIRHFGVKLKLSPVQSVLEGKRVVVVDDSIVRGTTSRKIIKMVREAGAKEVHFRVASPQTTHPCFYGIDTPERSQLIAASHSLEEIRKYITADTLAYLSIKGLREAVSTNTEDGQSGFCEACFTGDYPIPLASNDRKKAAEEPGKEKVEATVGEPGEMVGAPPAE</sequence>
<feature type="domain" description="Glutamine amidotransferase type-2" evidence="13">
    <location>
        <begin position="14"/>
        <end position="234"/>
    </location>
</feature>
<evidence type="ECO:0000256" key="7">
    <source>
        <dbReference type="HAMAP-Rule" id="MF_01931"/>
    </source>
</evidence>
<evidence type="ECO:0000256" key="1">
    <source>
        <dbReference type="ARBA" id="ARBA00005209"/>
    </source>
</evidence>
<feature type="active site" description="Nucleophile" evidence="7 9">
    <location>
        <position position="14"/>
    </location>
</feature>
<dbReference type="EMBL" id="CP041186">
    <property type="protein sequence ID" value="QDG54323.1"/>
    <property type="molecule type" value="Genomic_DNA"/>
</dbReference>
<keyword evidence="7 11" id="KW-0411">Iron-sulfur</keyword>
<evidence type="ECO:0000256" key="10">
    <source>
        <dbReference type="PIRSR" id="PIRSR000485-2"/>
    </source>
</evidence>
<evidence type="ECO:0000256" key="11">
    <source>
        <dbReference type="PIRSR" id="PIRSR000485-3"/>
    </source>
</evidence>
<feature type="binding site" evidence="7 11">
    <location>
        <position position="455"/>
    </location>
    <ligand>
        <name>[4Fe-4S] cluster</name>
        <dbReference type="ChEBI" id="CHEBI:49883"/>
    </ligand>
</feature>
<dbReference type="AlphaFoldDB" id="A0A4Y6Q1A2"/>
<keyword evidence="7 10" id="KW-0460">Magnesium</keyword>
<dbReference type="InterPro" id="IPR000836">
    <property type="entry name" value="PRTase_dom"/>
</dbReference>
<dbReference type="RefSeq" id="WP_141200767.1">
    <property type="nucleotide sequence ID" value="NZ_CP041186.1"/>
</dbReference>
<keyword evidence="6 7" id="KW-0315">Glutamine amidotransferase</keyword>
<dbReference type="GO" id="GO:0004044">
    <property type="term" value="F:amidophosphoribosyltransferase activity"/>
    <property type="evidence" value="ECO:0007669"/>
    <property type="project" value="UniProtKB-UniRule"/>
</dbReference>
<feature type="binding site" evidence="7 10">
    <location>
        <position position="361"/>
    </location>
    <ligand>
        <name>Mg(2+)</name>
        <dbReference type="ChEBI" id="CHEBI:18420"/>
    </ligand>
</feature>
<dbReference type="GO" id="GO:0006189">
    <property type="term" value="P:'de novo' IMP biosynthetic process"/>
    <property type="evidence" value="ECO:0007669"/>
    <property type="project" value="UniProtKB-UniRule"/>
</dbReference>
<feature type="binding site" evidence="7 11">
    <location>
        <position position="452"/>
    </location>
    <ligand>
        <name>[4Fe-4S] cluster</name>
        <dbReference type="ChEBI" id="CHEBI:49883"/>
    </ligand>
</feature>
<evidence type="ECO:0000313" key="14">
    <source>
        <dbReference type="EMBL" id="QDG54323.1"/>
    </source>
</evidence>
<evidence type="ECO:0000256" key="2">
    <source>
        <dbReference type="ARBA" id="ARBA00010138"/>
    </source>
</evidence>
<comment type="function">
    <text evidence="7">Catalyzes the formation of phosphoribosylamine from phosphoribosylpyrophosphate (PRPP) and glutamine.</text>
</comment>
<dbReference type="CDD" id="cd00715">
    <property type="entry name" value="GPATase_N"/>
    <property type="match status" value="1"/>
</dbReference>
<proteinExistence type="inferred from homology"/>
<evidence type="ECO:0000256" key="8">
    <source>
        <dbReference type="PIRNR" id="PIRNR000485"/>
    </source>
</evidence>
<dbReference type="HAMAP" id="MF_01931">
    <property type="entry name" value="PurF"/>
    <property type="match status" value="1"/>
</dbReference>
<dbReference type="SUPFAM" id="SSF53271">
    <property type="entry name" value="PRTase-like"/>
    <property type="match status" value="1"/>
</dbReference>
<keyword evidence="15" id="KW-1185">Reference proteome</keyword>
<feature type="binding site" evidence="7 10">
    <location>
        <position position="360"/>
    </location>
    <ligand>
        <name>Mg(2+)</name>
        <dbReference type="ChEBI" id="CHEBI:18420"/>
    </ligand>
</feature>
<dbReference type="InterPro" id="IPR005854">
    <property type="entry name" value="PurF"/>
</dbReference>
<feature type="region of interest" description="Disordered" evidence="12">
    <location>
        <begin position="466"/>
        <end position="498"/>
    </location>
</feature>
<feature type="binding site" evidence="7 11">
    <location>
        <position position="397"/>
    </location>
    <ligand>
        <name>[4Fe-4S] cluster</name>
        <dbReference type="ChEBI" id="CHEBI:49883"/>
    </ligand>
</feature>
<dbReference type="InterPro" id="IPR035584">
    <property type="entry name" value="PurF_N"/>
</dbReference>
<dbReference type="PANTHER" id="PTHR11907">
    <property type="entry name" value="AMIDOPHOSPHORIBOSYLTRANSFERASE"/>
    <property type="match status" value="1"/>
</dbReference>
<dbReference type="Proteomes" id="UP000315995">
    <property type="component" value="Chromosome"/>
</dbReference>
<comment type="pathway">
    <text evidence="1 7 8">Purine metabolism; IMP biosynthesis via de novo pathway; N(1)-(5-phospho-D-ribosyl)glycinamide from 5-phospho-alpha-D-ribose 1-diphosphate: step 1/2.</text>
</comment>
<keyword evidence="3 7" id="KW-0328">Glycosyltransferase</keyword>
<evidence type="ECO:0000256" key="12">
    <source>
        <dbReference type="SAM" id="MobiDB-lite"/>
    </source>
</evidence>
<dbReference type="NCBIfam" id="TIGR01134">
    <property type="entry name" value="purF"/>
    <property type="match status" value="1"/>
</dbReference>
<comment type="cofactor">
    <cofactor evidence="7 10">
        <name>Mg(2+)</name>
        <dbReference type="ChEBI" id="CHEBI:18420"/>
    </cofactor>
    <text evidence="7 10">Binds 1 Mg(2+) ion per subunit.</text>
</comment>
<dbReference type="OrthoDB" id="9801213at2"/>
<feature type="binding site" evidence="7 11">
    <location>
        <position position="251"/>
    </location>
    <ligand>
        <name>[4Fe-4S] cluster</name>
        <dbReference type="ChEBI" id="CHEBI:49883"/>
    </ligand>
</feature>
<evidence type="ECO:0000313" key="15">
    <source>
        <dbReference type="Proteomes" id="UP000315995"/>
    </source>
</evidence>
<gene>
    <name evidence="7" type="primary">purF</name>
    <name evidence="14" type="ORF">FIV42_27325</name>
</gene>
<reference evidence="14 15" key="1">
    <citation type="submission" date="2019-06" db="EMBL/GenBank/DDBJ databases">
        <title>Persicimonas caeni gen. nov., sp. nov., a predatory bacterium isolated from solar saltern.</title>
        <authorList>
            <person name="Wang S."/>
        </authorList>
    </citation>
    <scope>NUCLEOTIDE SEQUENCE [LARGE SCALE GENOMIC DNA]</scope>
    <source>
        <strain evidence="14 15">YN101</strain>
    </source>
</reference>
<evidence type="ECO:0000256" key="4">
    <source>
        <dbReference type="ARBA" id="ARBA00022679"/>
    </source>
</evidence>